<dbReference type="AlphaFoldDB" id="A0A2U2RJ89"/>
<sequence length="211" mass="22813">MAKGITRQRIVEAALEVLDEGGADAVTVRAVATRLDVKAPALYWHVAGKQELLDEMATEIQRRVQAAFEPEAATGPLSGLASYARAVRHEYLLHRDGARTFSGTRLTDPEVLRAQEPWLEAWTAGGATLAEVRTAAELVTAFVVGFVIEEQERAQSAAEDPSRYDVAERDAFVGEDSPLVRETGHLVTDPESRFETQLGVVMAGVEGLLGG</sequence>
<evidence type="ECO:0000256" key="5">
    <source>
        <dbReference type="PROSITE-ProRule" id="PRU00335"/>
    </source>
</evidence>
<evidence type="ECO:0000313" key="7">
    <source>
        <dbReference type="EMBL" id="PWH05942.1"/>
    </source>
</evidence>
<comment type="caution">
    <text evidence="7">The sequence shown here is derived from an EMBL/GenBank/DDBJ whole genome shotgun (WGS) entry which is preliminary data.</text>
</comment>
<dbReference type="PROSITE" id="PS50977">
    <property type="entry name" value="HTH_TETR_2"/>
    <property type="match status" value="1"/>
</dbReference>
<dbReference type="PANTHER" id="PTHR30055">
    <property type="entry name" value="HTH-TYPE TRANSCRIPTIONAL REGULATOR RUTR"/>
    <property type="match status" value="1"/>
</dbReference>
<keyword evidence="2" id="KW-0805">Transcription regulation</keyword>
<dbReference type="EMBL" id="QFKX01000003">
    <property type="protein sequence ID" value="PWH05942.1"/>
    <property type="molecule type" value="Genomic_DNA"/>
</dbReference>
<dbReference type="PRINTS" id="PR00455">
    <property type="entry name" value="HTHTETR"/>
</dbReference>
<keyword evidence="8" id="KW-1185">Reference proteome</keyword>
<keyword evidence="3 5" id="KW-0238">DNA-binding</keyword>
<dbReference type="GO" id="GO:0000976">
    <property type="term" value="F:transcription cis-regulatory region binding"/>
    <property type="evidence" value="ECO:0007669"/>
    <property type="project" value="TreeGrafter"/>
</dbReference>
<keyword evidence="1" id="KW-0678">Repressor</keyword>
<dbReference type="PANTHER" id="PTHR30055:SF151">
    <property type="entry name" value="TRANSCRIPTIONAL REGULATORY PROTEIN"/>
    <property type="match status" value="1"/>
</dbReference>
<keyword evidence="4" id="KW-0804">Transcription</keyword>
<evidence type="ECO:0000256" key="4">
    <source>
        <dbReference type="ARBA" id="ARBA00023163"/>
    </source>
</evidence>
<evidence type="ECO:0000256" key="3">
    <source>
        <dbReference type="ARBA" id="ARBA00023125"/>
    </source>
</evidence>
<feature type="DNA-binding region" description="H-T-H motif" evidence="5">
    <location>
        <begin position="27"/>
        <end position="46"/>
    </location>
</feature>
<reference evidence="7 8" key="1">
    <citation type="submission" date="2018-05" db="EMBL/GenBank/DDBJ databases">
        <title>Brachybacterium sp. M1HQ-2T, whole genome shotgun sequence.</title>
        <authorList>
            <person name="Tuo L."/>
        </authorList>
    </citation>
    <scope>NUCLEOTIDE SEQUENCE [LARGE SCALE GENOMIC DNA]</scope>
    <source>
        <strain evidence="7 8">M1HQ-2</strain>
    </source>
</reference>
<feature type="domain" description="HTH tetR-type" evidence="6">
    <location>
        <begin position="4"/>
        <end position="64"/>
    </location>
</feature>
<dbReference type="InterPro" id="IPR036271">
    <property type="entry name" value="Tet_transcr_reg_TetR-rel_C_sf"/>
</dbReference>
<dbReference type="GO" id="GO:0046677">
    <property type="term" value="P:response to antibiotic"/>
    <property type="evidence" value="ECO:0007669"/>
    <property type="project" value="InterPro"/>
</dbReference>
<dbReference type="InterPro" id="IPR050109">
    <property type="entry name" value="HTH-type_TetR-like_transc_reg"/>
</dbReference>
<evidence type="ECO:0000313" key="8">
    <source>
        <dbReference type="Proteomes" id="UP000245590"/>
    </source>
</evidence>
<dbReference type="InterPro" id="IPR001647">
    <property type="entry name" value="HTH_TetR"/>
</dbReference>
<dbReference type="GO" id="GO:0003700">
    <property type="term" value="F:DNA-binding transcription factor activity"/>
    <property type="evidence" value="ECO:0007669"/>
    <property type="project" value="TreeGrafter"/>
</dbReference>
<gene>
    <name evidence="7" type="ORF">DEO23_08890</name>
</gene>
<protein>
    <submittedName>
        <fullName evidence="7">TetR family transcriptional regulator</fullName>
    </submittedName>
</protein>
<dbReference type="InterPro" id="IPR003012">
    <property type="entry name" value="Tet_transcr_reg_TetR"/>
</dbReference>
<dbReference type="GO" id="GO:0045892">
    <property type="term" value="P:negative regulation of DNA-templated transcription"/>
    <property type="evidence" value="ECO:0007669"/>
    <property type="project" value="InterPro"/>
</dbReference>
<dbReference type="Gene3D" id="1.10.357.10">
    <property type="entry name" value="Tetracycline Repressor, domain 2"/>
    <property type="match status" value="1"/>
</dbReference>
<dbReference type="InterPro" id="IPR009057">
    <property type="entry name" value="Homeodomain-like_sf"/>
</dbReference>
<dbReference type="PRINTS" id="PR00400">
    <property type="entry name" value="TETREPRESSOR"/>
</dbReference>
<accession>A0A2U2RJ89</accession>
<dbReference type="Gene3D" id="1.10.10.60">
    <property type="entry name" value="Homeodomain-like"/>
    <property type="match status" value="1"/>
</dbReference>
<dbReference type="OrthoDB" id="3819648at2"/>
<evidence type="ECO:0000259" key="6">
    <source>
        <dbReference type="PROSITE" id="PS50977"/>
    </source>
</evidence>
<dbReference type="Pfam" id="PF00440">
    <property type="entry name" value="TetR_N"/>
    <property type="match status" value="1"/>
</dbReference>
<name>A0A2U2RJ89_9MICO</name>
<dbReference type="SUPFAM" id="SSF46689">
    <property type="entry name" value="Homeodomain-like"/>
    <property type="match status" value="1"/>
</dbReference>
<dbReference type="InterPro" id="IPR004111">
    <property type="entry name" value="Repressor_TetR_C"/>
</dbReference>
<organism evidence="7 8">
    <name type="scientific">Brachybacterium endophyticum</name>
    <dbReference type="NCBI Taxonomy" id="2182385"/>
    <lineage>
        <taxon>Bacteria</taxon>
        <taxon>Bacillati</taxon>
        <taxon>Actinomycetota</taxon>
        <taxon>Actinomycetes</taxon>
        <taxon>Micrococcales</taxon>
        <taxon>Dermabacteraceae</taxon>
        <taxon>Brachybacterium</taxon>
    </lineage>
</organism>
<evidence type="ECO:0000256" key="2">
    <source>
        <dbReference type="ARBA" id="ARBA00023015"/>
    </source>
</evidence>
<dbReference type="RefSeq" id="WP_109275689.1">
    <property type="nucleotide sequence ID" value="NZ_QFKX01000003.1"/>
</dbReference>
<dbReference type="SUPFAM" id="SSF48498">
    <property type="entry name" value="Tetracyclin repressor-like, C-terminal domain"/>
    <property type="match status" value="1"/>
</dbReference>
<dbReference type="Proteomes" id="UP000245590">
    <property type="component" value="Unassembled WGS sequence"/>
</dbReference>
<proteinExistence type="predicted"/>
<evidence type="ECO:0000256" key="1">
    <source>
        <dbReference type="ARBA" id="ARBA00022491"/>
    </source>
</evidence>
<dbReference type="Pfam" id="PF02909">
    <property type="entry name" value="TetR_C_1"/>
    <property type="match status" value="1"/>
</dbReference>